<dbReference type="PANTHER" id="PTHR24198:SF165">
    <property type="entry name" value="ANKYRIN REPEAT-CONTAINING PROTEIN-RELATED"/>
    <property type="match status" value="1"/>
</dbReference>
<evidence type="ECO:0000256" key="1">
    <source>
        <dbReference type="ARBA" id="ARBA00022737"/>
    </source>
</evidence>
<evidence type="ECO:0000256" key="2">
    <source>
        <dbReference type="ARBA" id="ARBA00023043"/>
    </source>
</evidence>
<dbReference type="SMART" id="SM00248">
    <property type="entry name" value="ANK"/>
    <property type="match status" value="6"/>
</dbReference>
<proteinExistence type="predicted"/>
<dbReference type="InterPro" id="IPR002110">
    <property type="entry name" value="Ankyrin_rpt"/>
</dbReference>
<accession>A0A9W7B306</accession>
<name>A0A9W7B306_9STRA</name>
<sequence>MGWDDALFVPGQQMLKPFECVLCYEVVKDVLRGLPEMLPRIQEGVPCLKETSFSGSNQVGSGEETNYDEFLTRQPITSTNHAPRYVRSQMNNFGHTSSPLTCSWTGEVKDVDRHRGQCEAGASVVLMEALKIGDADAVIPLMKKVDINRFFYVDGTGVKPPNGSATALQWSIFMKKTEDFKVLLMKNDVDVNKSSSIINSPLAWTAALSKLDLFKLLFTKDSLDIAALLVQLSINGNVDAVKTILSTDETNVNACVPGFNNSTALFAASEHGRTEVVKLLLATDGIDVNKGLDGCSNLCIASCRGHVEVVKLLLAKAGIEMTMSLYGASQNGRTDVVKALLENAKADVDASLPDGTTVLITALGGGRTEIIKMLLDVEGIDVEKKTEDGLTALAVAKKYRNADIVALLKPNTSKKDPAKKCWQSRSLPRTQVWVICLSQPNSTTIF</sequence>
<comment type="caution">
    <text evidence="3">The sequence shown here is derived from an EMBL/GenBank/DDBJ whole genome shotgun (WGS) entry which is preliminary data.</text>
</comment>
<dbReference type="InterPro" id="IPR036770">
    <property type="entry name" value="Ankyrin_rpt-contain_sf"/>
</dbReference>
<dbReference type="Proteomes" id="UP001162640">
    <property type="component" value="Unassembled WGS sequence"/>
</dbReference>
<protein>
    <submittedName>
        <fullName evidence="3">Uncharacterized protein</fullName>
    </submittedName>
</protein>
<dbReference type="SUPFAM" id="SSF48403">
    <property type="entry name" value="Ankyrin repeat"/>
    <property type="match status" value="1"/>
</dbReference>
<reference evidence="4" key="1">
    <citation type="journal article" date="2023" name="Commun. Biol.">
        <title>Genome analysis of Parmales, the sister group of diatoms, reveals the evolutionary specialization of diatoms from phago-mixotrophs to photoautotrophs.</title>
        <authorList>
            <person name="Ban H."/>
            <person name="Sato S."/>
            <person name="Yoshikawa S."/>
            <person name="Yamada K."/>
            <person name="Nakamura Y."/>
            <person name="Ichinomiya M."/>
            <person name="Sato N."/>
            <person name="Blanc-Mathieu R."/>
            <person name="Endo H."/>
            <person name="Kuwata A."/>
            <person name="Ogata H."/>
        </authorList>
    </citation>
    <scope>NUCLEOTIDE SEQUENCE [LARGE SCALE GENOMIC DNA]</scope>
</reference>
<dbReference type="Pfam" id="PF12796">
    <property type="entry name" value="Ank_2"/>
    <property type="match status" value="2"/>
</dbReference>
<dbReference type="EMBL" id="BLQM01000259">
    <property type="protein sequence ID" value="GMH78999.1"/>
    <property type="molecule type" value="Genomic_DNA"/>
</dbReference>
<dbReference type="PANTHER" id="PTHR24198">
    <property type="entry name" value="ANKYRIN REPEAT AND PROTEIN KINASE DOMAIN-CONTAINING PROTEIN"/>
    <property type="match status" value="1"/>
</dbReference>
<dbReference type="AlphaFoldDB" id="A0A9W7B306"/>
<keyword evidence="1" id="KW-0677">Repeat</keyword>
<evidence type="ECO:0000313" key="4">
    <source>
        <dbReference type="Proteomes" id="UP001162640"/>
    </source>
</evidence>
<evidence type="ECO:0000313" key="3">
    <source>
        <dbReference type="EMBL" id="GMH78999.1"/>
    </source>
</evidence>
<keyword evidence="2" id="KW-0040">ANK repeat</keyword>
<gene>
    <name evidence="3" type="ORF">TL16_g08002</name>
</gene>
<dbReference type="Gene3D" id="1.25.40.20">
    <property type="entry name" value="Ankyrin repeat-containing domain"/>
    <property type="match status" value="2"/>
</dbReference>
<organism evidence="3 4">
    <name type="scientific">Triparma laevis f. inornata</name>
    <dbReference type="NCBI Taxonomy" id="1714386"/>
    <lineage>
        <taxon>Eukaryota</taxon>
        <taxon>Sar</taxon>
        <taxon>Stramenopiles</taxon>
        <taxon>Ochrophyta</taxon>
        <taxon>Bolidophyceae</taxon>
        <taxon>Parmales</taxon>
        <taxon>Triparmaceae</taxon>
        <taxon>Triparma</taxon>
    </lineage>
</organism>